<evidence type="ECO:0000256" key="1">
    <source>
        <dbReference type="ARBA" id="ARBA00004948"/>
    </source>
</evidence>
<dbReference type="CDD" id="cd00564">
    <property type="entry name" value="TMP_TenI"/>
    <property type="match status" value="1"/>
</dbReference>
<dbReference type="PANTHER" id="PTHR20857">
    <property type="entry name" value="THIAMINE-PHOSPHATE PYROPHOSPHORYLASE"/>
    <property type="match status" value="1"/>
</dbReference>
<evidence type="ECO:0000313" key="4">
    <source>
        <dbReference type="EMBL" id="HJE39597.1"/>
    </source>
</evidence>
<feature type="domain" description="Thiamine phosphate synthase/TenI" evidence="3">
    <location>
        <begin position="3"/>
        <end position="177"/>
    </location>
</feature>
<keyword evidence="2" id="KW-0784">Thiamine biosynthesis</keyword>
<dbReference type="SUPFAM" id="SSF51391">
    <property type="entry name" value="Thiamin phosphate synthase"/>
    <property type="match status" value="1"/>
</dbReference>
<organism evidence="4 5">
    <name type="scientific">Candidatus Amulumruptor caecigallinarius</name>
    <dbReference type="NCBI Taxonomy" id="2109911"/>
    <lineage>
        <taxon>Bacteria</taxon>
        <taxon>Pseudomonadati</taxon>
        <taxon>Bacteroidota</taxon>
        <taxon>Bacteroidia</taxon>
        <taxon>Bacteroidales</taxon>
        <taxon>Muribaculaceae</taxon>
        <taxon>Candidatus Amulumruptor</taxon>
    </lineage>
</organism>
<proteinExistence type="predicted"/>
<reference evidence="4" key="2">
    <citation type="submission" date="2021-09" db="EMBL/GenBank/DDBJ databases">
        <authorList>
            <person name="Gilroy R."/>
        </authorList>
    </citation>
    <scope>NUCLEOTIDE SEQUENCE</scope>
    <source>
        <strain evidence="4">4100</strain>
    </source>
</reference>
<reference evidence="4" key="1">
    <citation type="journal article" date="2021" name="PeerJ">
        <title>Extensive microbial diversity within the chicken gut microbiome revealed by metagenomics and culture.</title>
        <authorList>
            <person name="Gilroy R."/>
            <person name="Ravi A."/>
            <person name="Getino M."/>
            <person name="Pursley I."/>
            <person name="Horton D.L."/>
            <person name="Alikhan N.F."/>
            <person name="Baker D."/>
            <person name="Gharbi K."/>
            <person name="Hall N."/>
            <person name="Watson M."/>
            <person name="Adriaenssens E.M."/>
            <person name="Foster-Nyarko E."/>
            <person name="Jarju S."/>
            <person name="Secka A."/>
            <person name="Antonio M."/>
            <person name="Oren A."/>
            <person name="Chaudhuri R.R."/>
            <person name="La Ragione R."/>
            <person name="Hildebrand F."/>
            <person name="Pallen M.J."/>
        </authorList>
    </citation>
    <scope>NUCLEOTIDE SEQUENCE</scope>
    <source>
        <strain evidence="4">4100</strain>
    </source>
</reference>
<evidence type="ECO:0000256" key="2">
    <source>
        <dbReference type="ARBA" id="ARBA00022977"/>
    </source>
</evidence>
<accession>A0A921JIL8</accession>
<name>A0A921JIL8_9BACT</name>
<comment type="caution">
    <text evidence="4">The sequence shown here is derived from an EMBL/GenBank/DDBJ whole genome shotgun (WGS) entry which is preliminary data.</text>
</comment>
<dbReference type="InterPro" id="IPR036206">
    <property type="entry name" value="ThiamineP_synth_sf"/>
</dbReference>
<dbReference type="GO" id="GO:0005737">
    <property type="term" value="C:cytoplasm"/>
    <property type="evidence" value="ECO:0007669"/>
    <property type="project" value="TreeGrafter"/>
</dbReference>
<dbReference type="GO" id="GO:0009228">
    <property type="term" value="P:thiamine biosynthetic process"/>
    <property type="evidence" value="ECO:0007669"/>
    <property type="project" value="UniProtKB-KW"/>
</dbReference>
<gene>
    <name evidence="4" type="ORF">K8V47_07575</name>
</gene>
<dbReference type="AlphaFoldDB" id="A0A921JIL8"/>
<dbReference type="EMBL" id="DYXT01000039">
    <property type="protein sequence ID" value="HJE39597.1"/>
    <property type="molecule type" value="Genomic_DNA"/>
</dbReference>
<dbReference type="GO" id="GO:0004789">
    <property type="term" value="F:thiamine-phosphate diphosphorylase activity"/>
    <property type="evidence" value="ECO:0007669"/>
    <property type="project" value="TreeGrafter"/>
</dbReference>
<dbReference type="Proteomes" id="UP000711407">
    <property type="component" value="Unassembled WGS sequence"/>
</dbReference>
<dbReference type="InterPro" id="IPR013785">
    <property type="entry name" value="Aldolase_TIM"/>
</dbReference>
<comment type="pathway">
    <text evidence="1">Cofactor biosynthesis; thiamine diphosphate biosynthesis.</text>
</comment>
<protein>
    <submittedName>
        <fullName evidence="4">Thiamine phosphate synthase</fullName>
    </submittedName>
</protein>
<dbReference type="Gene3D" id="3.20.20.70">
    <property type="entry name" value="Aldolase class I"/>
    <property type="match status" value="1"/>
</dbReference>
<sequence>MLQFITSHSDRYSLIQEVEMAIAGGCRWIELRMDHIAADGRKAALKSAAAEINAICKDADAFLIINGDVDLAIEVECHGVHLNRDSMSPAEARDKMGPAAVIGVTVDSADDIIALKNKDIDYVTLDTDDINAIRETVTTVRQARVGIPIVAAGNADIASIPALKAAGANGIAASRSIIDADNPEDYTRRMLSALA</sequence>
<evidence type="ECO:0000313" key="5">
    <source>
        <dbReference type="Proteomes" id="UP000711407"/>
    </source>
</evidence>
<evidence type="ECO:0000259" key="3">
    <source>
        <dbReference type="Pfam" id="PF02581"/>
    </source>
</evidence>
<dbReference type="InterPro" id="IPR022998">
    <property type="entry name" value="ThiamineP_synth_TenI"/>
</dbReference>
<dbReference type="PANTHER" id="PTHR20857:SF15">
    <property type="entry name" value="THIAMINE-PHOSPHATE SYNTHASE"/>
    <property type="match status" value="1"/>
</dbReference>
<dbReference type="Pfam" id="PF02581">
    <property type="entry name" value="TMP-TENI"/>
    <property type="match status" value="1"/>
</dbReference>